<dbReference type="Proteomes" id="UP001190700">
    <property type="component" value="Unassembled WGS sequence"/>
</dbReference>
<sequence>MFGFAASIIGEKLTGEGALGQFDIETGLPLNETEPLVLLLIISNIVLPLLPTSGDFVPARKSYWQKKEEEEEFRRKNGPLNVEDFELLIAELVGLTKERELFFGRLAQLGFGSSLIGEVITGCGPLGQLNLESQLPLEQVEPFALILCVFLFLASFSRGTGDFEE</sequence>
<proteinExistence type="predicted"/>
<gene>
    <name evidence="1" type="ORF">CYMTET_56959</name>
</gene>
<comment type="caution">
    <text evidence="1">The sequence shown here is derived from an EMBL/GenBank/DDBJ whole genome shotgun (WGS) entry which is preliminary data.</text>
</comment>
<reference evidence="1 2" key="1">
    <citation type="journal article" date="2015" name="Genome Biol. Evol.">
        <title>Comparative Genomics of a Bacterivorous Green Alga Reveals Evolutionary Causalities and Consequences of Phago-Mixotrophic Mode of Nutrition.</title>
        <authorList>
            <person name="Burns J.A."/>
            <person name="Paasch A."/>
            <person name="Narechania A."/>
            <person name="Kim E."/>
        </authorList>
    </citation>
    <scope>NUCLEOTIDE SEQUENCE [LARGE SCALE GENOMIC DNA]</scope>
    <source>
        <strain evidence="1 2">PLY_AMNH</strain>
    </source>
</reference>
<name>A0AAE0ELG1_9CHLO</name>
<evidence type="ECO:0000313" key="1">
    <source>
        <dbReference type="EMBL" id="KAK3232701.1"/>
    </source>
</evidence>
<keyword evidence="2" id="KW-1185">Reference proteome</keyword>
<accession>A0AAE0ELG1</accession>
<organism evidence="1 2">
    <name type="scientific">Cymbomonas tetramitiformis</name>
    <dbReference type="NCBI Taxonomy" id="36881"/>
    <lineage>
        <taxon>Eukaryota</taxon>
        <taxon>Viridiplantae</taxon>
        <taxon>Chlorophyta</taxon>
        <taxon>Pyramimonadophyceae</taxon>
        <taxon>Pyramimonadales</taxon>
        <taxon>Pyramimonadaceae</taxon>
        <taxon>Cymbomonas</taxon>
    </lineage>
</organism>
<dbReference type="SUPFAM" id="SSF103511">
    <property type="entry name" value="Chlorophyll a-b binding protein"/>
    <property type="match status" value="1"/>
</dbReference>
<dbReference type="AlphaFoldDB" id="A0AAE0ELG1"/>
<dbReference type="EMBL" id="LGRX02035925">
    <property type="protein sequence ID" value="KAK3232701.1"/>
    <property type="molecule type" value="Genomic_DNA"/>
</dbReference>
<evidence type="ECO:0000313" key="2">
    <source>
        <dbReference type="Proteomes" id="UP001190700"/>
    </source>
</evidence>
<protein>
    <submittedName>
        <fullName evidence="1">Uncharacterized protein</fullName>
    </submittedName>
</protein>